<evidence type="ECO:0000313" key="2">
    <source>
        <dbReference type="Proteomes" id="UP000253303"/>
    </source>
</evidence>
<dbReference type="AlphaFoldDB" id="A0A366M4R8"/>
<dbReference type="EMBL" id="QMEY01000001">
    <property type="protein sequence ID" value="RBQ21248.1"/>
    <property type="molecule type" value="Genomic_DNA"/>
</dbReference>
<name>A0A366M4R8_9ACTN</name>
<proteinExistence type="predicted"/>
<accession>A0A366M4R8</accession>
<evidence type="ECO:0000313" key="1">
    <source>
        <dbReference type="EMBL" id="RBQ21248.1"/>
    </source>
</evidence>
<reference evidence="1 2" key="1">
    <citation type="submission" date="2018-06" db="EMBL/GenBank/DDBJ databases">
        <title>Sphaerisporangium craniellae sp. nov., isolated from a marine sponge in the South China Sea.</title>
        <authorList>
            <person name="Li L."/>
        </authorList>
    </citation>
    <scope>NUCLEOTIDE SEQUENCE [LARGE SCALE GENOMIC DNA]</scope>
    <source>
        <strain evidence="1 2">LHW63015</strain>
    </source>
</reference>
<sequence length="127" mass="13208">METFGQGGEMSVILTTVFPDGRRDSGGMGGGGIAGDTTMAVYHGRGEGTPLSVLCRTGPLVSRVRIVTTARNGEHLLEPVATLPEPGEKIFVAVLPPGIDFVNAYALDDAGEVIGRHTPRRPGEGHG</sequence>
<keyword evidence="2" id="KW-1185">Reference proteome</keyword>
<protein>
    <submittedName>
        <fullName evidence="1">Uncharacterized protein</fullName>
    </submittedName>
</protein>
<organism evidence="1 2">
    <name type="scientific">Spongiactinospora rosea</name>
    <dbReference type="NCBI Taxonomy" id="2248750"/>
    <lineage>
        <taxon>Bacteria</taxon>
        <taxon>Bacillati</taxon>
        <taxon>Actinomycetota</taxon>
        <taxon>Actinomycetes</taxon>
        <taxon>Streptosporangiales</taxon>
        <taxon>Streptosporangiaceae</taxon>
        <taxon>Spongiactinospora</taxon>
    </lineage>
</organism>
<dbReference type="Proteomes" id="UP000253303">
    <property type="component" value="Unassembled WGS sequence"/>
</dbReference>
<comment type="caution">
    <text evidence="1">The sequence shown here is derived from an EMBL/GenBank/DDBJ whole genome shotgun (WGS) entry which is preliminary data.</text>
</comment>
<gene>
    <name evidence="1" type="ORF">DP939_00505</name>
</gene>